<dbReference type="Gene3D" id="1.25.40.10">
    <property type="entry name" value="Tetratricopeptide repeat domain"/>
    <property type="match status" value="1"/>
</dbReference>
<dbReference type="RefSeq" id="WP_037050829.1">
    <property type="nucleotide sequence ID" value="NZ_BAAAUZ010000024.1"/>
</dbReference>
<dbReference type="SUPFAM" id="SSF48452">
    <property type="entry name" value="TPR-like"/>
    <property type="match status" value="1"/>
</dbReference>
<dbReference type="SUPFAM" id="SSF46894">
    <property type="entry name" value="C-terminal effector domain of the bipartite response regulators"/>
    <property type="match status" value="1"/>
</dbReference>
<evidence type="ECO:0000256" key="2">
    <source>
        <dbReference type="ARBA" id="ARBA00022840"/>
    </source>
</evidence>
<dbReference type="Pfam" id="PF13191">
    <property type="entry name" value="AAA_16"/>
    <property type="match status" value="1"/>
</dbReference>
<dbReference type="SUPFAM" id="SSF52540">
    <property type="entry name" value="P-loop containing nucleoside triphosphate hydrolases"/>
    <property type="match status" value="1"/>
</dbReference>
<dbReference type="GO" id="GO:0005524">
    <property type="term" value="F:ATP binding"/>
    <property type="evidence" value="ECO:0007669"/>
    <property type="project" value="UniProtKB-KW"/>
</dbReference>
<dbReference type="InterPro" id="IPR000792">
    <property type="entry name" value="Tscrpt_reg_LuxR_C"/>
</dbReference>
<feature type="domain" description="HTH luxR-type" evidence="3">
    <location>
        <begin position="786"/>
        <end position="851"/>
    </location>
</feature>
<reference evidence="4" key="1">
    <citation type="journal article" date="2014" name="Int. J. Syst. Evol. Microbiol.">
        <title>Complete genome sequence of Corynebacterium casei LMG S-19264T (=DSM 44701T), isolated from a smear-ripened cheese.</title>
        <authorList>
            <consortium name="US DOE Joint Genome Institute (JGI-PGF)"/>
            <person name="Walter F."/>
            <person name="Albersmeier A."/>
            <person name="Kalinowski J."/>
            <person name="Ruckert C."/>
        </authorList>
    </citation>
    <scope>NUCLEOTIDE SEQUENCE</scope>
    <source>
        <strain evidence="4">VKM Ac-1069</strain>
    </source>
</reference>
<organism evidence="4 5">
    <name type="scientific">Pseudonocardia halophobica</name>
    <dbReference type="NCBI Taxonomy" id="29401"/>
    <lineage>
        <taxon>Bacteria</taxon>
        <taxon>Bacillati</taxon>
        <taxon>Actinomycetota</taxon>
        <taxon>Actinomycetes</taxon>
        <taxon>Pseudonocardiales</taxon>
        <taxon>Pseudonocardiaceae</taxon>
        <taxon>Pseudonocardia</taxon>
    </lineage>
</organism>
<dbReference type="GO" id="GO:0005737">
    <property type="term" value="C:cytoplasm"/>
    <property type="evidence" value="ECO:0007669"/>
    <property type="project" value="TreeGrafter"/>
</dbReference>
<dbReference type="SMART" id="SM00421">
    <property type="entry name" value="HTH_LUXR"/>
    <property type="match status" value="1"/>
</dbReference>
<keyword evidence="2" id="KW-0067">ATP-binding</keyword>
<evidence type="ECO:0000313" key="5">
    <source>
        <dbReference type="Proteomes" id="UP001143463"/>
    </source>
</evidence>
<proteinExistence type="predicted"/>
<dbReference type="GO" id="GO:0006355">
    <property type="term" value="P:regulation of DNA-templated transcription"/>
    <property type="evidence" value="ECO:0007669"/>
    <property type="project" value="InterPro"/>
</dbReference>
<accession>A0A9W6L9J7</accession>
<dbReference type="InterPro" id="IPR041664">
    <property type="entry name" value="AAA_16"/>
</dbReference>
<protein>
    <submittedName>
        <fullName evidence="4">LuxR family transcriptional regulator</fullName>
    </submittedName>
</protein>
<dbReference type="Proteomes" id="UP001143463">
    <property type="component" value="Unassembled WGS sequence"/>
</dbReference>
<dbReference type="InterPro" id="IPR027417">
    <property type="entry name" value="P-loop_NTPase"/>
</dbReference>
<dbReference type="GO" id="GO:0004016">
    <property type="term" value="F:adenylate cyclase activity"/>
    <property type="evidence" value="ECO:0007669"/>
    <property type="project" value="TreeGrafter"/>
</dbReference>
<dbReference type="PROSITE" id="PS50043">
    <property type="entry name" value="HTH_LUXR_2"/>
    <property type="match status" value="1"/>
</dbReference>
<dbReference type="InterPro" id="IPR036388">
    <property type="entry name" value="WH-like_DNA-bd_sf"/>
</dbReference>
<dbReference type="PANTHER" id="PTHR16305:SF35">
    <property type="entry name" value="TRANSCRIPTIONAL ACTIVATOR DOMAIN"/>
    <property type="match status" value="1"/>
</dbReference>
<evidence type="ECO:0000256" key="1">
    <source>
        <dbReference type="ARBA" id="ARBA00022741"/>
    </source>
</evidence>
<dbReference type="Gene3D" id="3.40.50.300">
    <property type="entry name" value="P-loop containing nucleotide triphosphate hydrolases"/>
    <property type="match status" value="1"/>
</dbReference>
<evidence type="ECO:0000259" key="3">
    <source>
        <dbReference type="PROSITE" id="PS50043"/>
    </source>
</evidence>
<dbReference type="Pfam" id="PF00196">
    <property type="entry name" value="GerE"/>
    <property type="match status" value="1"/>
</dbReference>
<dbReference type="InterPro" id="IPR016032">
    <property type="entry name" value="Sig_transdc_resp-reg_C-effctor"/>
</dbReference>
<dbReference type="Gene3D" id="1.10.10.10">
    <property type="entry name" value="Winged helix-like DNA-binding domain superfamily/Winged helix DNA-binding domain"/>
    <property type="match status" value="1"/>
</dbReference>
<name>A0A9W6L9J7_9PSEU</name>
<dbReference type="GO" id="GO:0003677">
    <property type="term" value="F:DNA binding"/>
    <property type="evidence" value="ECO:0007669"/>
    <property type="project" value="InterPro"/>
</dbReference>
<comment type="caution">
    <text evidence="4">The sequence shown here is derived from an EMBL/GenBank/DDBJ whole genome shotgun (WGS) entry which is preliminary data.</text>
</comment>
<reference evidence="4" key="2">
    <citation type="submission" date="2023-01" db="EMBL/GenBank/DDBJ databases">
        <authorList>
            <person name="Sun Q."/>
            <person name="Evtushenko L."/>
        </authorList>
    </citation>
    <scope>NUCLEOTIDE SEQUENCE</scope>
    <source>
        <strain evidence="4">VKM Ac-1069</strain>
    </source>
</reference>
<dbReference type="InterPro" id="IPR011990">
    <property type="entry name" value="TPR-like_helical_dom_sf"/>
</dbReference>
<dbReference type="PRINTS" id="PR00038">
    <property type="entry name" value="HTHLUXR"/>
</dbReference>
<dbReference type="AlphaFoldDB" id="A0A9W6L9J7"/>
<keyword evidence="1" id="KW-0547">Nucleotide-binding</keyword>
<gene>
    <name evidence="4" type="ORF">GCM10017577_52670</name>
</gene>
<dbReference type="CDD" id="cd06170">
    <property type="entry name" value="LuxR_C_like"/>
    <property type="match status" value="1"/>
</dbReference>
<dbReference type="EMBL" id="BSFQ01000028">
    <property type="protein sequence ID" value="GLL14121.1"/>
    <property type="molecule type" value="Genomic_DNA"/>
</dbReference>
<dbReference type="PROSITE" id="PS00622">
    <property type="entry name" value="HTH_LUXR_1"/>
    <property type="match status" value="1"/>
</dbReference>
<keyword evidence="5" id="KW-1185">Reference proteome</keyword>
<dbReference type="PANTHER" id="PTHR16305">
    <property type="entry name" value="TESTICULAR SOLUBLE ADENYLYL CYCLASE"/>
    <property type="match status" value="1"/>
</dbReference>
<sequence>MELLERERELAELEAALAAAADGAGEVVFVHGEAGIGKTSVVRAFRRRLTGRARAFLGACDDLLSPRTLGPLRDAAPKDGPLAAALAGGDRDAVYDAVLDLLAAEASPAVLVVEDVHWADEPTLDVLRHVGRRIADLPAMLVLTYRDDELGPDHPLRPVLGALPRSRRLPLTGLSRGAVATLAGGTTATSAALYRLTGGNPFFVTEAVAAGPDAVPATVVDAVLARVRGLPPDALAALEQLAVVPSGAGLPLARALLGDLSVLAPAERAGILEVHPGAVTFRHELARRAVEGSLPATRRMALHAAVLRALLTDDEPDLARVVHHAAGAGDDAALAEYAPAAARQAAVAGAHRQAAALYEQALRTALPDAERAALLEDLAWTHFHGNDRPGAVRAGTEAVALREQLGDPAALGQALSTLALQQWAALQIDDGLRSVDRAVASLRPGGDSFALAFALTYRAVILVNLDREREGLEAVDEALALGGRLGLAPLRPTGLIYRGRARWQLGDAGGREDVLAGTALAEELGRLDDVVMGHTNLASLLWRYARYAELEEVLEVNRRQTDVTEHTTHDRVVRSFGARLTALRGNWAEADAELRWGLDDVEGGGMVARQALPTLAQIAVRQGSAEAPELLATAWANAESARTLPAMVATAVAEAEQAWLTGQDSLADHARALLARTEGPGRERERGELLRWLHRLGDPVAPFPGCPEEYAAGLRRDWRAAAAAWERIGAPYERALELTASGEAAPTLEGLAVLDALGARPAAALVRARLRGMGVHRVPRGPQQATRENPAGLTDRQLEILRLVAAGRTNPEIAATLVLSVRTVDHHVSAVLQKLGVASRRDAARALAALEVHR</sequence>
<evidence type="ECO:0000313" key="4">
    <source>
        <dbReference type="EMBL" id="GLL14121.1"/>
    </source>
</evidence>